<dbReference type="Pfam" id="PF14891">
    <property type="entry name" value="Peptidase_M91"/>
    <property type="match status" value="1"/>
</dbReference>
<dbReference type="Pfam" id="PF20041">
    <property type="entry name" value="DUF6443"/>
    <property type="match status" value="1"/>
</dbReference>
<proteinExistence type="predicted"/>
<dbReference type="Gene3D" id="2.180.10.10">
    <property type="entry name" value="RHS repeat-associated core"/>
    <property type="match status" value="2"/>
</dbReference>
<sequence>MKNILLLFVLLIISAEVFSQNCPPGTLLWYPDGDGDGYGESGSPGFCSATRPPGYAANDSDCDDSNPNIHPGAIEVCDGVDNNCNGQIDESKPSMPEAPTITNNCGNTVLTRGTPPGNTTWYWQSSANGTSMLNPSVNITLTSGTVYYLRGWGNGCWGPSRKIDYIVKGPSPGTPTAPDIIKNCGSTVLKRASPPSGVTWYWQTSSTGNSTANSSESIVLTSGTTYFLRARNNEDCWSSARRIDYTVEQATLWYADFDEDGFGDPNTSKSACTQPDNYVNNNEDACPDIAGPNGGCPENAYTAPVLSNENYIYTRTYQRGMKTPGGITVNSDVTEQVLYYDGLGRPKQDIAIRASPDNMDIITHIGYDIYGRQDKEWLPYKEDNGDKGSYRGNVSSSARQYHKAHYPDDFGSLTGDQVNAYSQKIFEPSPLNRVLRQAAPGAIWKTGNNHEIKFDYQSNTHNPSSPNNTANDNVRLYRVTYVNGNIDAPQLSGGSTNYYEAGELYKLITKDENWESGKDHTTEEFKDKENRLILRRTYNNGSSHDTYYVYDYYGNLTYVISPKVSTSDGISAAELKELCYQYKYDYRNRLIEKKVPGKEWEFIIYNTLDQPVMTQDGNLRALGQWLFTKYDVYGRVLYTGKINNSNSRTTLQNTFNEAEDQYELKTDQAVLIAGTDVYYTNRAQPQNIVEIFTINYYDDYEFDSAGLSLPVNVFGQPVDLNTRTFSTGGKTRVLDTDHWITTITAYDKKGRIIYSAGKNPYLNTTDVVERKLDFVGRVLETKTTHSKGSNSAIVTIDKFEYDHTGRLIRQLQCLDENCGEETSGSNLTFDSIVTTTKNEVASNSITLKPGFHFKATSSASFSASISIPGELIAENVYDELGQLTEKKVGNTPQNPLQRIAYTYNVRGWLTDINDVDHPSGKLFNFQINYNKSRSGVVDPLYNGNIAETYWKTSNDNTMRRYAYTYDALNRITSGKFNGSGQTDRYTLEGITYDKNGNITGLTRNGHLVANPDKNNADHFGEMDKLTYAYHNGGNFLVKVTEAATASKTYGFKDGSNTDNDYARDANCNTTRDRNKGITSITYNHLNLPTQVSFGSNKIAYIYDASGARLKKEVTQGSSVTATEYAGNYIYENGQLQFFNTPEGYVTKESGTYTYIYQYKDHLGNVRLSYSNTGTTSAPQLEIVEENNYYPFGLEHKGYNNVINGTENKYQTYQGQELEEELGKNTLAFQWRDYDPAIARFNKIDRFSEKYYDQSPYSFTKNNPILYAEVKGDSIRVSFRTGFLGIFGKKVTLTYDSENQQWNGADGKQYTGETSKFADRVLGDLKKNQENVLGNEIVSNLANDSFDHFVKKGSPNNNTYRSGKNGRLTQKDLNIYYNGSTSDDGQKIFQGGKSGSTPGYAVLGHEMAHKYSLKRTANSRWFGSGADARGVDEYNAMYYENVLRSANGLPLRTHYTENNGSYQGQILNSAGALQPPPTALSTQSAPSMPAVHAILIVNQFLNRF</sequence>
<dbReference type="InterPro" id="IPR021655">
    <property type="entry name" value="Put_metal-bd"/>
</dbReference>
<feature type="domain" description="DUF6443" evidence="2">
    <location>
        <begin position="314"/>
        <end position="457"/>
    </location>
</feature>
<organism evidence="3 4">
    <name type="scientific">Sinomicrobium oceani</name>
    <dbReference type="NCBI Taxonomy" id="1150368"/>
    <lineage>
        <taxon>Bacteria</taxon>
        <taxon>Pseudomonadati</taxon>
        <taxon>Bacteroidota</taxon>
        <taxon>Flavobacteriia</taxon>
        <taxon>Flavobacteriales</taxon>
        <taxon>Flavobacteriaceae</taxon>
        <taxon>Sinomicrobium</taxon>
    </lineage>
</organism>
<name>A0A1K1R8P9_9FLAO</name>
<reference evidence="3 4" key="1">
    <citation type="submission" date="2016-11" db="EMBL/GenBank/DDBJ databases">
        <authorList>
            <person name="Jaros S."/>
            <person name="Januszkiewicz K."/>
            <person name="Wedrychowicz H."/>
        </authorList>
    </citation>
    <scope>NUCLEOTIDE SEQUENCE [LARGE SCALE GENOMIC DNA]</scope>
    <source>
        <strain evidence="3 4">CGMCC 1.12145</strain>
    </source>
</reference>
<dbReference type="InterPro" id="IPR028208">
    <property type="entry name" value="Effector_pro_NleD-like"/>
</dbReference>
<dbReference type="RefSeq" id="WP_072318469.1">
    <property type="nucleotide sequence ID" value="NZ_FPJE01000020.1"/>
</dbReference>
<dbReference type="Pfam" id="PF11617">
    <property type="entry name" value="Cu-binding_MopE"/>
    <property type="match status" value="1"/>
</dbReference>
<keyword evidence="4" id="KW-1185">Reference proteome</keyword>
<dbReference type="OrthoDB" id="2972467at2"/>
<dbReference type="InterPro" id="IPR022385">
    <property type="entry name" value="Rhs_assc_core"/>
</dbReference>
<dbReference type="Proteomes" id="UP000182248">
    <property type="component" value="Unassembled WGS sequence"/>
</dbReference>
<feature type="signal peptide" evidence="1">
    <location>
        <begin position="1"/>
        <end position="19"/>
    </location>
</feature>
<feature type="chain" id="PRO_5012588847" evidence="1">
    <location>
        <begin position="20"/>
        <end position="1503"/>
    </location>
</feature>
<dbReference type="EMBL" id="FPJE01000020">
    <property type="protein sequence ID" value="SFW68313.1"/>
    <property type="molecule type" value="Genomic_DNA"/>
</dbReference>
<dbReference type="InterPro" id="IPR045619">
    <property type="entry name" value="DUF6443"/>
</dbReference>
<dbReference type="STRING" id="1150368.SAMN02927921_03290"/>
<dbReference type="NCBIfam" id="TIGR03696">
    <property type="entry name" value="Rhs_assc_core"/>
    <property type="match status" value="1"/>
</dbReference>
<protein>
    <submittedName>
        <fullName evidence="3">Putative metal-binding motif-containing protein</fullName>
    </submittedName>
</protein>
<accession>A0A1K1R8P9</accession>
<keyword evidence="1" id="KW-0732">Signal</keyword>
<evidence type="ECO:0000259" key="2">
    <source>
        <dbReference type="Pfam" id="PF20041"/>
    </source>
</evidence>
<evidence type="ECO:0000313" key="3">
    <source>
        <dbReference type="EMBL" id="SFW68313.1"/>
    </source>
</evidence>
<gene>
    <name evidence="3" type="ORF">SAMN02927921_03290</name>
</gene>
<evidence type="ECO:0000256" key="1">
    <source>
        <dbReference type="SAM" id="SignalP"/>
    </source>
</evidence>
<evidence type="ECO:0000313" key="4">
    <source>
        <dbReference type="Proteomes" id="UP000182248"/>
    </source>
</evidence>